<proteinExistence type="predicted"/>
<dbReference type="Proteomes" id="UP000251960">
    <property type="component" value="Chromosome 10"/>
</dbReference>
<gene>
    <name evidence="1" type="ORF">Zm00014a_033971</name>
</gene>
<protein>
    <submittedName>
        <fullName evidence="1">Uncharacterized protein</fullName>
    </submittedName>
</protein>
<reference evidence="1 2" key="1">
    <citation type="journal article" date="2018" name="Nat. Genet.">
        <title>Extensive intraspecific gene order and gene structural variations between Mo17 and other maize genomes.</title>
        <authorList>
            <person name="Sun S."/>
            <person name="Zhou Y."/>
            <person name="Chen J."/>
            <person name="Shi J."/>
            <person name="Zhao H."/>
            <person name="Zhao H."/>
            <person name="Song W."/>
            <person name="Zhang M."/>
            <person name="Cui Y."/>
            <person name="Dong X."/>
            <person name="Liu H."/>
            <person name="Ma X."/>
            <person name="Jiao Y."/>
            <person name="Wang B."/>
            <person name="Wei X."/>
            <person name="Stein J.C."/>
            <person name="Glaubitz J.C."/>
            <person name="Lu F."/>
            <person name="Yu G."/>
            <person name="Liang C."/>
            <person name="Fengler K."/>
            <person name="Li B."/>
            <person name="Rafalski A."/>
            <person name="Schnable P.S."/>
            <person name="Ware D.H."/>
            <person name="Buckler E.S."/>
            <person name="Lai J."/>
        </authorList>
    </citation>
    <scope>NUCLEOTIDE SEQUENCE [LARGE SCALE GENOMIC DNA]</scope>
    <source>
        <strain evidence="2">cv. Missouri 17</strain>
        <tissue evidence="1">Seedling</tissue>
    </source>
</reference>
<organism evidence="1 2">
    <name type="scientific">Zea mays</name>
    <name type="common">Maize</name>
    <dbReference type="NCBI Taxonomy" id="4577"/>
    <lineage>
        <taxon>Eukaryota</taxon>
        <taxon>Viridiplantae</taxon>
        <taxon>Streptophyta</taxon>
        <taxon>Embryophyta</taxon>
        <taxon>Tracheophyta</taxon>
        <taxon>Spermatophyta</taxon>
        <taxon>Magnoliopsida</taxon>
        <taxon>Liliopsida</taxon>
        <taxon>Poales</taxon>
        <taxon>Poaceae</taxon>
        <taxon>PACMAD clade</taxon>
        <taxon>Panicoideae</taxon>
        <taxon>Andropogonodae</taxon>
        <taxon>Andropogoneae</taxon>
        <taxon>Tripsacinae</taxon>
        <taxon>Zea</taxon>
    </lineage>
</organism>
<evidence type="ECO:0000313" key="2">
    <source>
        <dbReference type="Proteomes" id="UP000251960"/>
    </source>
</evidence>
<sequence length="30" mass="3376">MGYIGDKVNQGQVLLDNVDVKTLQSKQLRD</sequence>
<dbReference type="EMBL" id="NCVQ01000002">
    <property type="protein sequence ID" value="PWZ44807.1"/>
    <property type="molecule type" value="Genomic_DNA"/>
</dbReference>
<comment type="caution">
    <text evidence="1">The sequence shown here is derived from an EMBL/GenBank/DDBJ whole genome shotgun (WGS) entry which is preliminary data.</text>
</comment>
<dbReference type="AlphaFoldDB" id="A0A3L6G895"/>
<accession>A0A3L6G895</accession>
<name>A0A3L6G895_MAIZE</name>
<evidence type="ECO:0000313" key="1">
    <source>
        <dbReference type="EMBL" id="PWZ44807.1"/>
    </source>
</evidence>